<gene>
    <name evidence="1" type="ORF">ACKW6Q_00205</name>
</gene>
<accession>A0ABW9JYI4</accession>
<reference evidence="1 2" key="1">
    <citation type="submission" date="2024-12" db="EMBL/GenBank/DDBJ databases">
        <title>Draft genome sequence of Chryseobacterium kwangjuense AG447.</title>
        <authorList>
            <person name="Cheptsov V.S."/>
            <person name="Belov A."/>
            <person name="Zavarzina A.G."/>
        </authorList>
    </citation>
    <scope>NUCLEOTIDE SEQUENCE [LARGE SCALE GENOMIC DNA]</scope>
    <source>
        <strain evidence="1 2">AG447</strain>
    </source>
</reference>
<dbReference type="Proteomes" id="UP001634154">
    <property type="component" value="Unassembled WGS sequence"/>
</dbReference>
<sequence>MKKLENPYYHLNINSFCQTEVYVNDVIIDEWKGLQTQGNERNIVVVPINHAILQSGKYKVVGKMSPKYGEKLLTEENSYLGIEFLVSDAVRIKETRAPFQPKIESPWSGLSSGIQFPQFEIAAEIEVELPFVLDGWQNSVDLSTIPEKELFDQVYNSYHQIRNVLEQYDLETFLKMSEDKKNLQEEAFYFSEERKTDFLNGARQLFSQKLPVMELKREEVKMEIMGYGKLVRLIRNDGSQPLQFKSPDSFEQSNIELEVKLHMRTREKGLTII</sequence>
<dbReference type="RefSeq" id="WP_409355245.1">
    <property type="nucleotide sequence ID" value="NZ_JBJXVJ010000001.1"/>
</dbReference>
<dbReference type="EMBL" id="JBJXVJ010000001">
    <property type="protein sequence ID" value="MFN1215379.1"/>
    <property type="molecule type" value="Genomic_DNA"/>
</dbReference>
<protein>
    <submittedName>
        <fullName evidence="1">Uncharacterized protein</fullName>
    </submittedName>
</protein>
<name>A0ABW9JYI4_9FLAO</name>
<evidence type="ECO:0000313" key="1">
    <source>
        <dbReference type="EMBL" id="MFN1215379.1"/>
    </source>
</evidence>
<comment type="caution">
    <text evidence="1">The sequence shown here is derived from an EMBL/GenBank/DDBJ whole genome shotgun (WGS) entry which is preliminary data.</text>
</comment>
<keyword evidence="2" id="KW-1185">Reference proteome</keyword>
<evidence type="ECO:0000313" key="2">
    <source>
        <dbReference type="Proteomes" id="UP001634154"/>
    </source>
</evidence>
<organism evidence="1 2">
    <name type="scientific">Chryseobacterium kwangjuense</name>
    <dbReference type="NCBI Taxonomy" id="267125"/>
    <lineage>
        <taxon>Bacteria</taxon>
        <taxon>Pseudomonadati</taxon>
        <taxon>Bacteroidota</taxon>
        <taxon>Flavobacteriia</taxon>
        <taxon>Flavobacteriales</taxon>
        <taxon>Weeksellaceae</taxon>
        <taxon>Chryseobacterium group</taxon>
        <taxon>Chryseobacterium</taxon>
    </lineage>
</organism>
<proteinExistence type="predicted"/>